<sequence length="279" mass="30024">MAPKPHTSPAAHAAPPWVLPRRPSPPARLRVSPRSPWSPGSPKMVAPTSVVMVPPMPMATGWGWKPKEEEKRWCLGGLGSLGGKEKDSLTSKAREALQPTKWPTVTPCNENGQTLEAERDVPKDAAAGPKAEENAENAENERVLFTCRDGLPLDYDAVSEETWREFDESLRRLEQAENYLRGMIKGLTMAEGGSERTKAAPLEKKIISRGLVENCPDLVRAPAVAAAGLAANRPFAPGERLVARRPFGEVNLGGAGAGSGSSGFNGLGTKPVRYRATIY</sequence>
<feature type="compositionally biased region" description="Polar residues" evidence="1">
    <location>
        <begin position="102"/>
        <end position="114"/>
    </location>
</feature>
<dbReference type="EMBL" id="CAXAMM010004780">
    <property type="protein sequence ID" value="CAK9004888.1"/>
    <property type="molecule type" value="Genomic_DNA"/>
</dbReference>
<protein>
    <submittedName>
        <fullName evidence="2">2</fullName>
    </submittedName>
</protein>
<evidence type="ECO:0000313" key="2">
    <source>
        <dbReference type="EMBL" id="CAK9004888.1"/>
    </source>
</evidence>
<keyword evidence="3" id="KW-1185">Reference proteome</keyword>
<proteinExistence type="predicted"/>
<organism evidence="2 3">
    <name type="scientific">Durusdinium trenchii</name>
    <dbReference type="NCBI Taxonomy" id="1381693"/>
    <lineage>
        <taxon>Eukaryota</taxon>
        <taxon>Sar</taxon>
        <taxon>Alveolata</taxon>
        <taxon>Dinophyceae</taxon>
        <taxon>Suessiales</taxon>
        <taxon>Symbiodiniaceae</taxon>
        <taxon>Durusdinium</taxon>
    </lineage>
</organism>
<name>A0ABP0IRF2_9DINO</name>
<evidence type="ECO:0000313" key="3">
    <source>
        <dbReference type="Proteomes" id="UP001642464"/>
    </source>
</evidence>
<accession>A0ABP0IRF2</accession>
<reference evidence="2 3" key="1">
    <citation type="submission" date="2024-02" db="EMBL/GenBank/DDBJ databases">
        <authorList>
            <person name="Chen Y."/>
            <person name="Shah S."/>
            <person name="Dougan E. K."/>
            <person name="Thang M."/>
            <person name="Chan C."/>
        </authorList>
    </citation>
    <scope>NUCLEOTIDE SEQUENCE [LARGE SCALE GENOMIC DNA]</scope>
</reference>
<feature type="region of interest" description="Disordered" evidence="1">
    <location>
        <begin position="102"/>
        <end position="138"/>
    </location>
</feature>
<dbReference type="Proteomes" id="UP001642464">
    <property type="component" value="Unassembled WGS sequence"/>
</dbReference>
<evidence type="ECO:0000256" key="1">
    <source>
        <dbReference type="SAM" id="MobiDB-lite"/>
    </source>
</evidence>
<feature type="compositionally biased region" description="Low complexity" evidence="1">
    <location>
        <begin position="1"/>
        <end position="35"/>
    </location>
</feature>
<comment type="caution">
    <text evidence="2">The sequence shown here is derived from an EMBL/GenBank/DDBJ whole genome shotgun (WGS) entry which is preliminary data.</text>
</comment>
<gene>
    <name evidence="2" type="ORF">SCF082_LOCUS8360</name>
</gene>
<feature type="region of interest" description="Disordered" evidence="1">
    <location>
        <begin position="1"/>
        <end position="48"/>
    </location>
</feature>